<protein>
    <submittedName>
        <fullName evidence="4">Terminase</fullName>
    </submittedName>
</protein>
<accession>A0A6L3STG2</accession>
<feature type="domain" description="Phage terminase large subunit GpA ATPase" evidence="2">
    <location>
        <begin position="46"/>
        <end position="299"/>
    </location>
</feature>
<comment type="caution">
    <text evidence="4">The sequence shown here is derived from an EMBL/GenBank/DDBJ whole genome shotgun (WGS) entry which is preliminary data.</text>
</comment>
<sequence>MTGHPSAQRLVAKMLAGVVRPPMPLPLSQWLAKNLVLVDGPAAGSLWNASGAPYLVEIADCLGEDHPCNTVTIRKSQQSGASILGLGWCLYIAEREPANTLYAVPGLDTLRDLTGQKLGPLIEAWQKHTGRIVIQPMTSRSGMGSTALEKKFPGGYIALANANAVMDLSSKTTKKGIQDEFSKWSDIPGFGDPDTLFFGRFTAFRRTKDYKILRISTPEVDTGDETGEAAGHCRIDRSFLQSDRRFWNVPCPECGAFFAHDPARFKVDYDHPHRSRYACTCGHMISESERVAAVQIGQWVPAVDPTGRQPGFHIDQFISLMMSYEAIAEDVIRAEKGSEKARKDLWNLTYGRPYKHRGDAPDYQRLMERRETGLRQGHVPAGGLLLVAGVDVQMRGIWVEITAHGADRQNWLVDRFYLDGDTGAANAPVFLELLDRTLDQSFPDAFGRRRQLDAMAIDTGYRSHVVYSFVRNNQRLHPDTGKDLILAVDGRKGWGLPAIGTPTLVDIDLDGKRIKQGCKLWPVGTWSLKSSLYTDLHKLGIRSGEGVDPPGYCHFGDWVDEGYFRQLTSERLEDIMVRGQVTGRRWVPSGDNHLLDCRVYAMALVEYLGLSSTTPEEWAALARARGLPDELSAIDLFTPKPRVLPSGDGGPVLDVAPMSAPAPTPAEPEPGGWFDRSTNDWF</sequence>
<feature type="domain" description="Terminase large subunit GpA endonuclease" evidence="3">
    <location>
        <begin position="310"/>
        <end position="611"/>
    </location>
</feature>
<evidence type="ECO:0000313" key="4">
    <source>
        <dbReference type="EMBL" id="KAB1072239.1"/>
    </source>
</evidence>
<dbReference type="InterPro" id="IPR046453">
    <property type="entry name" value="GpA_ATPase"/>
</dbReference>
<dbReference type="GO" id="GO:0004519">
    <property type="term" value="F:endonuclease activity"/>
    <property type="evidence" value="ECO:0007669"/>
    <property type="project" value="InterPro"/>
</dbReference>
<evidence type="ECO:0000259" key="3">
    <source>
        <dbReference type="Pfam" id="PF20454"/>
    </source>
</evidence>
<proteinExistence type="predicted"/>
<reference evidence="4 5" key="1">
    <citation type="submission" date="2019-09" db="EMBL/GenBank/DDBJ databases">
        <title>YIM 48816 draft genome.</title>
        <authorList>
            <person name="Jiang L."/>
        </authorList>
    </citation>
    <scope>NUCLEOTIDE SEQUENCE [LARGE SCALE GENOMIC DNA]</scope>
    <source>
        <strain evidence="4 5">YIM 48816</strain>
    </source>
</reference>
<name>A0A6L3STG2_9HYPH</name>
<dbReference type="GO" id="GO:0016887">
    <property type="term" value="F:ATP hydrolysis activity"/>
    <property type="evidence" value="ECO:0007669"/>
    <property type="project" value="InterPro"/>
</dbReference>
<gene>
    <name evidence="4" type="ORF">F6X53_28455</name>
</gene>
<evidence type="ECO:0000256" key="1">
    <source>
        <dbReference type="SAM" id="MobiDB-lite"/>
    </source>
</evidence>
<evidence type="ECO:0000259" key="2">
    <source>
        <dbReference type="Pfam" id="PF05876"/>
    </source>
</evidence>
<dbReference type="RefSeq" id="WP_151004730.1">
    <property type="nucleotide sequence ID" value="NZ_BPQY01000453.1"/>
</dbReference>
<dbReference type="OrthoDB" id="5181253at2"/>
<keyword evidence="5" id="KW-1185">Reference proteome</keyword>
<dbReference type="Pfam" id="PF20454">
    <property type="entry name" value="GpA_nuclease"/>
    <property type="match status" value="1"/>
</dbReference>
<evidence type="ECO:0000313" key="5">
    <source>
        <dbReference type="Proteomes" id="UP000474159"/>
    </source>
</evidence>
<dbReference type="Proteomes" id="UP000474159">
    <property type="component" value="Unassembled WGS sequence"/>
</dbReference>
<dbReference type="AlphaFoldDB" id="A0A6L3STG2"/>
<dbReference type="InterPro" id="IPR046454">
    <property type="entry name" value="GpA_endonuclease"/>
</dbReference>
<dbReference type="Pfam" id="PF05876">
    <property type="entry name" value="GpA_ATPase"/>
    <property type="match status" value="1"/>
</dbReference>
<organism evidence="4 5">
    <name type="scientific">Methylobacterium soli</name>
    <dbReference type="NCBI Taxonomy" id="553447"/>
    <lineage>
        <taxon>Bacteria</taxon>
        <taxon>Pseudomonadati</taxon>
        <taxon>Pseudomonadota</taxon>
        <taxon>Alphaproteobacteria</taxon>
        <taxon>Hyphomicrobiales</taxon>
        <taxon>Methylobacteriaceae</taxon>
        <taxon>Methylobacterium</taxon>
    </lineage>
</organism>
<dbReference type="EMBL" id="VZZK01000050">
    <property type="protein sequence ID" value="KAB1072239.1"/>
    <property type="molecule type" value="Genomic_DNA"/>
</dbReference>
<feature type="region of interest" description="Disordered" evidence="1">
    <location>
        <begin position="659"/>
        <end position="682"/>
    </location>
</feature>